<dbReference type="RefSeq" id="XP_041630991.1">
    <property type="nucleotide sequence ID" value="XM_041775057.2"/>
</dbReference>
<sequence length="483" mass="53934">MCSSSWPSSLSSSNSGYGLIVEGISLGSGGQFMPRLTMKRIYNTKCFRPERYRHEVANHYRDYKLQQHLHQQQQHHHQHQRHRGGQRRRQRRRQLFGGAASEASRVSPASLASQYAQQFRDVFPTHRHYFPRSNDTTSSSTGGVEPPHNAIIIYNDAVRRIRSAHSCEQLRQLVQRQLQRHRLTWRSNNHNDDDDDEALATNQGGGSQSSDQRNDYKLNNIHKHKRESPQRLIVEEQRQVVDFYAYLQLASGYYERGLQADLKYLQTIGQQKKQHKREREQQEQHHRLDLEVDRRLTGRLVRLLKSLRGKAAASQKQAGHPAFKVDIRSVKREEPETDLEESSEQEDLDSMCDYYAQGGTLATATEAAARVEDSTRASVASVATAAHQRRLYEIIDNLSHLSIAGETARGGGGGGAGGGAAGGGVGASEGGATAAAGEFGGFLQLTLPQITLTDCSTTAQQVALYSNSIVTLQMRPEPSQASI</sequence>
<feature type="region of interest" description="Disordered" evidence="1">
    <location>
        <begin position="67"/>
        <end position="109"/>
    </location>
</feature>
<feature type="region of interest" description="Disordered" evidence="1">
    <location>
        <begin position="127"/>
        <end position="147"/>
    </location>
</feature>
<proteinExistence type="predicted"/>
<accession>A0ABM3C581</accession>
<evidence type="ECO:0000313" key="2">
    <source>
        <dbReference type="Proteomes" id="UP001652661"/>
    </source>
</evidence>
<evidence type="ECO:0000313" key="3">
    <source>
        <dbReference type="RefSeq" id="XP_041630991.1"/>
    </source>
</evidence>
<name>A0ABM3C581_DROKI</name>
<keyword evidence="2" id="KW-1185">Reference proteome</keyword>
<feature type="region of interest" description="Disordered" evidence="1">
    <location>
        <begin position="328"/>
        <end position="347"/>
    </location>
</feature>
<organism evidence="2 3">
    <name type="scientific">Drosophila kikkawai</name>
    <name type="common">Fruit fly</name>
    <dbReference type="NCBI Taxonomy" id="30033"/>
    <lineage>
        <taxon>Eukaryota</taxon>
        <taxon>Metazoa</taxon>
        <taxon>Ecdysozoa</taxon>
        <taxon>Arthropoda</taxon>
        <taxon>Hexapoda</taxon>
        <taxon>Insecta</taxon>
        <taxon>Pterygota</taxon>
        <taxon>Neoptera</taxon>
        <taxon>Endopterygota</taxon>
        <taxon>Diptera</taxon>
        <taxon>Brachycera</taxon>
        <taxon>Muscomorpha</taxon>
        <taxon>Ephydroidea</taxon>
        <taxon>Drosophilidae</taxon>
        <taxon>Drosophila</taxon>
        <taxon>Sophophora</taxon>
    </lineage>
</organism>
<feature type="compositionally biased region" description="Polar residues" evidence="1">
    <location>
        <begin position="133"/>
        <end position="142"/>
    </location>
</feature>
<gene>
    <name evidence="3" type="primary">LOC108080219</name>
</gene>
<dbReference type="GeneID" id="108080219"/>
<feature type="compositionally biased region" description="Acidic residues" evidence="1">
    <location>
        <begin position="335"/>
        <end position="347"/>
    </location>
</feature>
<protein>
    <submittedName>
        <fullName evidence="3">Uncharacterized protein</fullName>
    </submittedName>
</protein>
<feature type="compositionally biased region" description="Basic residues" evidence="1">
    <location>
        <begin position="73"/>
        <end position="94"/>
    </location>
</feature>
<reference evidence="3" key="1">
    <citation type="submission" date="2025-08" db="UniProtKB">
        <authorList>
            <consortium name="RefSeq"/>
        </authorList>
    </citation>
    <scope>IDENTIFICATION</scope>
    <source>
        <strain evidence="3">14028-0561.14</strain>
        <tissue evidence="3">Whole fly</tissue>
    </source>
</reference>
<dbReference type="Proteomes" id="UP001652661">
    <property type="component" value="Chromosome X"/>
</dbReference>
<feature type="region of interest" description="Disordered" evidence="1">
    <location>
        <begin position="186"/>
        <end position="214"/>
    </location>
</feature>
<evidence type="ECO:0000256" key="1">
    <source>
        <dbReference type="SAM" id="MobiDB-lite"/>
    </source>
</evidence>